<evidence type="ECO:0000313" key="2">
    <source>
        <dbReference type="EMBL" id="TDG69707.1"/>
    </source>
</evidence>
<feature type="transmembrane region" description="Helical" evidence="1">
    <location>
        <begin position="46"/>
        <end position="67"/>
    </location>
</feature>
<feature type="transmembrane region" description="Helical" evidence="1">
    <location>
        <begin position="141"/>
        <end position="165"/>
    </location>
</feature>
<dbReference type="OrthoDB" id="2315927at2"/>
<feature type="transmembrane region" description="Helical" evidence="1">
    <location>
        <begin position="88"/>
        <end position="117"/>
    </location>
</feature>
<gene>
    <name evidence="2" type="ORF">C5L30_001840</name>
</gene>
<feature type="transmembrane region" description="Helical" evidence="1">
    <location>
        <begin position="16"/>
        <end position="40"/>
    </location>
</feature>
<feature type="transmembrane region" description="Helical" evidence="1">
    <location>
        <begin position="215"/>
        <end position="238"/>
    </location>
</feature>
<proteinExistence type="predicted"/>
<dbReference type="Proteomes" id="UP000295257">
    <property type="component" value="Unassembled WGS sequence"/>
</dbReference>
<dbReference type="EMBL" id="PUFN01000029">
    <property type="protein sequence ID" value="TDG69707.1"/>
    <property type="molecule type" value="Genomic_DNA"/>
</dbReference>
<keyword evidence="1" id="KW-0812">Transmembrane</keyword>
<sequence length="247" mass="27978">MYNVSKDLLGNKFKRIALILGWNFLSVLAVITIDYLKIIFNPSYKTILLIALSAGFYLWSVVSLIKFSRQVLNNNKYRLIPLSDKKLFFSDFLTSLVAYITYCLVSGGMLLVSLYYYMGKTSFLRVIIDGNTQAELLLKDLAIFFLGTVLILVGSTLIHLTMGCLESIFPFKNQKAFKIMFNCFMVAITAGISYLSLIEMSAVSMYRFIKVPTNLFTNLCLVEGFIVIAIVLIDLYLLENLSETTRS</sequence>
<evidence type="ECO:0000313" key="3">
    <source>
        <dbReference type="Proteomes" id="UP000295257"/>
    </source>
</evidence>
<organism evidence="2 3">
    <name type="scientific">Companilactobacillus farciminis</name>
    <dbReference type="NCBI Taxonomy" id="1612"/>
    <lineage>
        <taxon>Bacteria</taxon>
        <taxon>Bacillati</taxon>
        <taxon>Bacillota</taxon>
        <taxon>Bacilli</taxon>
        <taxon>Lactobacillales</taxon>
        <taxon>Lactobacillaceae</taxon>
        <taxon>Companilactobacillus</taxon>
    </lineage>
</organism>
<keyword evidence="3" id="KW-1185">Reference proteome</keyword>
<dbReference type="AlphaFoldDB" id="A0A4R5NB03"/>
<comment type="caution">
    <text evidence="2">The sequence shown here is derived from an EMBL/GenBank/DDBJ whole genome shotgun (WGS) entry which is preliminary data.</text>
</comment>
<keyword evidence="1" id="KW-0472">Membrane</keyword>
<feature type="transmembrane region" description="Helical" evidence="1">
    <location>
        <begin position="177"/>
        <end position="195"/>
    </location>
</feature>
<evidence type="ECO:0000256" key="1">
    <source>
        <dbReference type="SAM" id="Phobius"/>
    </source>
</evidence>
<accession>A0A4R5NB03</accession>
<name>A0A4R5NB03_9LACO</name>
<keyword evidence="1" id="KW-1133">Transmembrane helix</keyword>
<reference evidence="2 3" key="1">
    <citation type="journal article" date="2019" name="Appl. Microbiol. Biotechnol.">
        <title>Uncovering carbohydrate metabolism through a genotype-phenotype association study of 56 lactic acid bacteria genomes.</title>
        <authorList>
            <person name="Buron-Moles G."/>
            <person name="Chailyan A."/>
            <person name="Dolejs I."/>
            <person name="Forster J."/>
            <person name="Miks M.H."/>
        </authorList>
    </citation>
    <scope>NUCLEOTIDE SEQUENCE [LARGE SCALE GENOMIC DNA]</scope>
    <source>
        <strain evidence="2 3">ATCC 29644</strain>
    </source>
</reference>
<dbReference type="RefSeq" id="WP_010018997.1">
    <property type="nucleotide sequence ID" value="NZ_PUFN01000029.1"/>
</dbReference>
<protein>
    <submittedName>
        <fullName evidence="2">Uncharacterized protein</fullName>
    </submittedName>
</protein>